<protein>
    <submittedName>
        <fullName evidence="7">IclR family transcriptional regulator</fullName>
    </submittedName>
</protein>
<dbReference type="Gene3D" id="3.30.450.40">
    <property type="match status" value="1"/>
</dbReference>
<sequence length="280" mass="29699">MPRLTPAVLRSLDILELFLDHERLTGAEVARLTGLPRASVHELLATLAERGYLKRRPDGTYALGVASFVLGQAYGDRLDLRQVGRQVARQVAEQCQETVNVGVLDGSDVVYLVKIDSPLPVRLVSHAGGRLPATCTAIGKALLSALDPDELDERIPDPLAGLTPQSVTDREALLAQLAEARQTGAAYEAGESSPEVNCVAVPVRDHTGAVVAALSVSVPEARWARRSPEEWKALAKDGAEDLSRALGRRPAPTDLESTPAGAAAGTRTMPPETSKAPKAS</sequence>
<dbReference type="PROSITE" id="PS51077">
    <property type="entry name" value="HTH_ICLR"/>
    <property type="match status" value="1"/>
</dbReference>
<dbReference type="InterPro" id="IPR036388">
    <property type="entry name" value="WH-like_DNA-bd_sf"/>
</dbReference>
<keyword evidence="2" id="KW-0238">DNA-binding</keyword>
<dbReference type="SUPFAM" id="SSF55781">
    <property type="entry name" value="GAF domain-like"/>
    <property type="match status" value="1"/>
</dbReference>
<dbReference type="InterPro" id="IPR036390">
    <property type="entry name" value="WH_DNA-bd_sf"/>
</dbReference>
<feature type="domain" description="IclR-ED" evidence="6">
    <location>
        <begin position="66"/>
        <end position="248"/>
    </location>
</feature>
<evidence type="ECO:0000259" key="5">
    <source>
        <dbReference type="PROSITE" id="PS51077"/>
    </source>
</evidence>
<dbReference type="Pfam" id="PF01614">
    <property type="entry name" value="IclR_C"/>
    <property type="match status" value="1"/>
</dbReference>
<comment type="caution">
    <text evidence="7">The sequence shown here is derived from an EMBL/GenBank/DDBJ whole genome shotgun (WGS) entry which is preliminary data.</text>
</comment>
<dbReference type="Pfam" id="PF09339">
    <property type="entry name" value="HTH_IclR"/>
    <property type="match status" value="1"/>
</dbReference>
<proteinExistence type="predicted"/>
<name>A0ABS9U099_9MICC</name>
<dbReference type="RefSeq" id="WP_241053622.1">
    <property type="nucleotide sequence ID" value="NZ_JAKZBV010000001.1"/>
</dbReference>
<keyword evidence="3" id="KW-0804">Transcription</keyword>
<dbReference type="InterPro" id="IPR005471">
    <property type="entry name" value="Tscrpt_reg_IclR_N"/>
</dbReference>
<gene>
    <name evidence="7" type="ORF">L0M17_08970</name>
</gene>
<evidence type="ECO:0000256" key="1">
    <source>
        <dbReference type="ARBA" id="ARBA00023015"/>
    </source>
</evidence>
<accession>A0ABS9U099</accession>
<evidence type="ECO:0000313" key="8">
    <source>
        <dbReference type="Proteomes" id="UP001202922"/>
    </source>
</evidence>
<dbReference type="InterPro" id="IPR050707">
    <property type="entry name" value="HTH_MetabolicPath_Reg"/>
</dbReference>
<evidence type="ECO:0000256" key="2">
    <source>
        <dbReference type="ARBA" id="ARBA00023125"/>
    </source>
</evidence>
<dbReference type="PANTHER" id="PTHR30136:SF2">
    <property type="entry name" value="TRANSCRIPTIONAL REGULATOR ICLR"/>
    <property type="match status" value="1"/>
</dbReference>
<dbReference type="PROSITE" id="PS51078">
    <property type="entry name" value="ICLR_ED"/>
    <property type="match status" value="1"/>
</dbReference>
<evidence type="ECO:0000256" key="3">
    <source>
        <dbReference type="ARBA" id="ARBA00023163"/>
    </source>
</evidence>
<evidence type="ECO:0000256" key="4">
    <source>
        <dbReference type="SAM" id="MobiDB-lite"/>
    </source>
</evidence>
<dbReference type="Gene3D" id="1.10.10.10">
    <property type="entry name" value="Winged helix-like DNA-binding domain superfamily/Winged helix DNA-binding domain"/>
    <property type="match status" value="1"/>
</dbReference>
<dbReference type="PANTHER" id="PTHR30136">
    <property type="entry name" value="HELIX-TURN-HELIX TRANSCRIPTIONAL REGULATOR, ICLR FAMILY"/>
    <property type="match status" value="1"/>
</dbReference>
<dbReference type="EMBL" id="JAKZBV010000001">
    <property type="protein sequence ID" value="MCH6470106.1"/>
    <property type="molecule type" value="Genomic_DNA"/>
</dbReference>
<dbReference type="Proteomes" id="UP001202922">
    <property type="component" value="Unassembled WGS sequence"/>
</dbReference>
<dbReference type="InterPro" id="IPR029016">
    <property type="entry name" value="GAF-like_dom_sf"/>
</dbReference>
<dbReference type="SUPFAM" id="SSF46785">
    <property type="entry name" value="Winged helix' DNA-binding domain"/>
    <property type="match status" value="1"/>
</dbReference>
<keyword evidence="1" id="KW-0805">Transcription regulation</keyword>
<dbReference type="SMART" id="SM00346">
    <property type="entry name" value="HTH_ICLR"/>
    <property type="match status" value="1"/>
</dbReference>
<feature type="domain" description="HTH iclR-type" evidence="5">
    <location>
        <begin position="5"/>
        <end position="65"/>
    </location>
</feature>
<evidence type="ECO:0000259" key="6">
    <source>
        <dbReference type="PROSITE" id="PS51078"/>
    </source>
</evidence>
<keyword evidence="8" id="KW-1185">Reference proteome</keyword>
<evidence type="ECO:0000313" key="7">
    <source>
        <dbReference type="EMBL" id="MCH6470106.1"/>
    </source>
</evidence>
<organism evidence="7 8">
    <name type="scientific">Sinomonas terrae</name>
    <dbReference type="NCBI Taxonomy" id="2908838"/>
    <lineage>
        <taxon>Bacteria</taxon>
        <taxon>Bacillati</taxon>
        <taxon>Actinomycetota</taxon>
        <taxon>Actinomycetes</taxon>
        <taxon>Micrococcales</taxon>
        <taxon>Micrococcaceae</taxon>
        <taxon>Sinomonas</taxon>
    </lineage>
</organism>
<reference evidence="7 8" key="1">
    <citation type="submission" date="2022-03" db="EMBL/GenBank/DDBJ databases">
        <title>Sinomonas sp. isolated from a soil.</title>
        <authorList>
            <person name="Han J."/>
            <person name="Kim D.-U."/>
        </authorList>
    </citation>
    <scope>NUCLEOTIDE SEQUENCE [LARGE SCALE GENOMIC DNA]</scope>
    <source>
        <strain evidence="7 8">5-5</strain>
    </source>
</reference>
<dbReference type="InterPro" id="IPR014757">
    <property type="entry name" value="Tscrpt_reg_IclR_C"/>
</dbReference>
<feature type="region of interest" description="Disordered" evidence="4">
    <location>
        <begin position="235"/>
        <end position="280"/>
    </location>
</feature>